<evidence type="ECO:0000256" key="1">
    <source>
        <dbReference type="ARBA" id="ARBA00023125"/>
    </source>
</evidence>
<dbReference type="NCBIfam" id="TIGR00621">
    <property type="entry name" value="ssb"/>
    <property type="match status" value="1"/>
</dbReference>
<feature type="region of interest" description="Disordered" evidence="4">
    <location>
        <begin position="112"/>
        <end position="160"/>
    </location>
</feature>
<proteinExistence type="inferred from homology"/>
<reference evidence="5" key="1">
    <citation type="submission" date="2022-09" db="EMBL/GenBank/DDBJ databases">
        <title>Shewanella sp. KJ10-1 sp.nov, isolated from marine algae.</title>
        <authorList>
            <person name="Butt M."/>
            <person name="Lee J.K."/>
            <person name="Kim J.M."/>
            <person name="Choi D.G."/>
        </authorList>
    </citation>
    <scope>NUCLEOTIDE SEQUENCE</scope>
    <source>
        <strain evidence="5">KJ10-1</strain>
    </source>
</reference>
<evidence type="ECO:0000256" key="3">
    <source>
        <dbReference type="RuleBase" id="RU000524"/>
    </source>
</evidence>
<dbReference type="Pfam" id="PF00436">
    <property type="entry name" value="SSB"/>
    <property type="match status" value="1"/>
</dbReference>
<dbReference type="PROSITE" id="PS50935">
    <property type="entry name" value="SSB"/>
    <property type="match status" value="1"/>
</dbReference>
<dbReference type="PANTHER" id="PTHR10302">
    <property type="entry name" value="SINGLE-STRANDED DNA-BINDING PROTEIN"/>
    <property type="match status" value="1"/>
</dbReference>
<evidence type="ECO:0000256" key="4">
    <source>
        <dbReference type="SAM" id="MobiDB-lite"/>
    </source>
</evidence>
<evidence type="ECO:0000256" key="2">
    <source>
        <dbReference type="HAMAP-Rule" id="MF_00984"/>
    </source>
</evidence>
<evidence type="ECO:0000313" key="6">
    <source>
        <dbReference type="Proteomes" id="UP001431192"/>
    </source>
</evidence>
<dbReference type="InterPro" id="IPR000424">
    <property type="entry name" value="Primosome_PriB/ssb"/>
</dbReference>
<dbReference type="HAMAP" id="MF_00984">
    <property type="entry name" value="SSB"/>
    <property type="match status" value="1"/>
</dbReference>
<comment type="subunit">
    <text evidence="2">Homotetramer.</text>
</comment>
<gene>
    <name evidence="5" type="ORF">N4T56_17690</name>
</gene>
<dbReference type="Gene3D" id="2.40.50.140">
    <property type="entry name" value="Nucleic acid-binding proteins"/>
    <property type="match status" value="1"/>
</dbReference>
<feature type="compositionally biased region" description="Polar residues" evidence="4">
    <location>
        <begin position="112"/>
        <end position="130"/>
    </location>
</feature>
<dbReference type="CDD" id="cd04496">
    <property type="entry name" value="SSB_OBF"/>
    <property type="match status" value="1"/>
</dbReference>
<dbReference type="GO" id="GO:0003677">
    <property type="term" value="F:DNA binding"/>
    <property type="evidence" value="ECO:0007669"/>
    <property type="project" value="UniProtKB-KW"/>
</dbReference>
<feature type="compositionally biased region" description="Low complexity" evidence="4">
    <location>
        <begin position="131"/>
        <end position="160"/>
    </location>
</feature>
<comment type="caution">
    <text evidence="5">The sequence shown here is derived from an EMBL/GenBank/DDBJ whole genome shotgun (WGS) entry which is preliminary data.</text>
</comment>
<dbReference type="InterPro" id="IPR012340">
    <property type="entry name" value="NA-bd_OB-fold"/>
</dbReference>
<dbReference type="PANTHER" id="PTHR10302:SF27">
    <property type="entry name" value="SINGLE-STRANDED DNA-BINDING PROTEIN"/>
    <property type="match status" value="1"/>
</dbReference>
<keyword evidence="6" id="KW-1185">Reference proteome</keyword>
<dbReference type="EMBL" id="JAODOQ010000001">
    <property type="protein sequence ID" value="MCT8987966.1"/>
    <property type="molecule type" value="Genomic_DNA"/>
</dbReference>
<keyword evidence="1 2" id="KW-0238">DNA-binding</keyword>
<protein>
    <recommendedName>
        <fullName evidence="2 3">Single-stranded DNA-binding protein</fullName>
        <shortName evidence="2">SSB</shortName>
    </recommendedName>
</protein>
<evidence type="ECO:0000313" key="5">
    <source>
        <dbReference type="EMBL" id="MCT8987966.1"/>
    </source>
</evidence>
<dbReference type="InterPro" id="IPR011344">
    <property type="entry name" value="ssDNA-bd"/>
</dbReference>
<organism evidence="5 6">
    <name type="scientific">Shewanella phaeophyticola</name>
    <dbReference type="NCBI Taxonomy" id="2978345"/>
    <lineage>
        <taxon>Bacteria</taxon>
        <taxon>Pseudomonadati</taxon>
        <taxon>Pseudomonadota</taxon>
        <taxon>Gammaproteobacteria</taxon>
        <taxon>Alteromonadales</taxon>
        <taxon>Shewanellaceae</taxon>
        <taxon>Shewanella</taxon>
    </lineage>
</organism>
<dbReference type="Proteomes" id="UP001431192">
    <property type="component" value="Unassembled WGS sequence"/>
</dbReference>
<sequence>MASRGVNKVILVGNLGKDPEVRYMPNGNAVANFTIATSESWKDQQGQVQERTEWHNIVMYRRLAEIAGEYLKKGSKVYLEGKLQTSKWQDQTTGQDRYKTEINAMEMQMLDSRNSGDNAGGQYNQNAYNSNQGQPARQAPAAAPQQRAPQYNNQAAPAGNTNTYHDASLMRANKVVINNLHQHQHSKLLLMRLSLPRLHKVTSNRKMHRLNAQRHSLHKTSLQIWMKVGMMIFRSNLQLNATN</sequence>
<name>A0ABT2P6F3_9GAMM</name>
<accession>A0ABT2P6F3</accession>
<comment type="caution">
    <text evidence="2">Lacks conserved residue(s) required for the propagation of feature annotation.</text>
</comment>
<dbReference type="SUPFAM" id="SSF50249">
    <property type="entry name" value="Nucleic acid-binding proteins"/>
    <property type="match status" value="1"/>
</dbReference>